<feature type="transmembrane region" description="Helical" evidence="14">
    <location>
        <begin position="498"/>
        <end position="531"/>
    </location>
</feature>
<dbReference type="Gene3D" id="3.40.630.10">
    <property type="entry name" value="Zn peptidases"/>
    <property type="match status" value="1"/>
</dbReference>
<feature type="domain" description="Endoplasmic reticulum metallopeptidase 1-like C-terminal" evidence="16">
    <location>
        <begin position="651"/>
        <end position="869"/>
    </location>
</feature>
<feature type="transmembrane region" description="Helical" evidence="14">
    <location>
        <begin position="370"/>
        <end position="391"/>
    </location>
</feature>
<dbReference type="InterPro" id="IPR045175">
    <property type="entry name" value="M28_fam"/>
</dbReference>
<dbReference type="GO" id="GO:0046872">
    <property type="term" value="F:metal ion binding"/>
    <property type="evidence" value="ECO:0007669"/>
    <property type="project" value="UniProtKB-KW"/>
</dbReference>
<evidence type="ECO:0000256" key="10">
    <source>
        <dbReference type="ARBA" id="ARBA00022989"/>
    </source>
</evidence>
<dbReference type="GO" id="GO:0008235">
    <property type="term" value="F:metalloexopeptidase activity"/>
    <property type="evidence" value="ECO:0007669"/>
    <property type="project" value="InterPro"/>
</dbReference>
<dbReference type="AlphaFoldDB" id="A0A9Q1QQH4"/>
<evidence type="ECO:0000313" key="18">
    <source>
        <dbReference type="Proteomes" id="UP001153076"/>
    </source>
</evidence>
<dbReference type="Proteomes" id="UP001153076">
    <property type="component" value="Unassembled WGS sequence"/>
</dbReference>
<keyword evidence="8" id="KW-0256">Endoplasmic reticulum</keyword>
<sequence>MAIFRCTPGDVSAFKLLLLLTIMYGLMSFLVYSVIHMKFIKPLDVDAPLDRFSEGRAIEHLRVLSKDIDGRHEGRPGLKQAADYIKRQLELLKDRANSNFRIEVEESVVNGSFNMKFLSRSISLAYRAHTNVLMRISSVDSSESDASVMVNAHFDSTLGSPGAADCGSCVASMLELARLIIDSGWIPPRPIIFLFNGAEELFMLGSHGFITTHKWRDTVGAFINIEASGSSGPVCQSGPGSWPSLVYAQSALYPMAQSSAEDVFGIIPGDTDYRIFAQDYGNIPGLDIIFLLGGYYYHTSYDTLERLLPGSIQARGDNLFGVVKAFATNSMLRNATERQHLASTAKGPDNERAAFFDYLTWFMVYYPRRVAVVLHSLPVVIFLVLPIILRLADFGVSSCCATLFDFLKGMLLHFIAIILAIIVPVIFAVSRLLFSSHAMNWFAHPYLAFMMFVPGSVVGLLIPRYIWRHFHLSQDISIQKMSSEVLANEARFWGAFGFYALFTLVYLLAGFSGGCLTFFISASLLAAWICTRLSCSRDQSLRLAVVYILPMLPCLTYSVHFGGILLQFVIEKMGMVGSIPPPFGKFLISGYYMQDVIVGAMVGVVTGLCLGPLLPVIGSWLARTSVMQILLHVSVLALAVSSIFFPYSVDAPKRVVMQHTVLTTDSTHILDSSYEFSVVDSNSLPFLFKHAREAAEQLQIGSGYSFETSRQRWLALFPVSFLFSRSLKFPARYDDILKQYNAFPHVSTVEQEISATGTRKIHLELNLGSLKEVWVTAFNITGPLSRWSFADNKLPAPESIDGGPPSYICRLSGASHEKWTFWLEANSSEPLRVEVAALDQNLMEPAKNLKRLFPDWVDVIAYTSFLSSYSF</sequence>
<dbReference type="InterPro" id="IPR007484">
    <property type="entry name" value="Peptidase_M28"/>
</dbReference>
<keyword evidence="7" id="KW-0378">Hydrolase</keyword>
<keyword evidence="18" id="KW-1185">Reference proteome</keyword>
<evidence type="ECO:0008006" key="19">
    <source>
        <dbReference type="Google" id="ProtNLM"/>
    </source>
</evidence>
<evidence type="ECO:0000256" key="8">
    <source>
        <dbReference type="ARBA" id="ARBA00022824"/>
    </source>
</evidence>
<accession>A0A9Q1QQH4</accession>
<evidence type="ECO:0000256" key="14">
    <source>
        <dbReference type="SAM" id="Phobius"/>
    </source>
</evidence>
<protein>
    <recommendedName>
        <fullName evidence="19">Endoplasmic reticulum metallopeptidase 1</fullName>
    </recommendedName>
</protein>
<feature type="transmembrane region" description="Helical" evidence="14">
    <location>
        <begin position="543"/>
        <end position="570"/>
    </location>
</feature>
<dbReference type="GO" id="GO:0006508">
    <property type="term" value="P:proteolysis"/>
    <property type="evidence" value="ECO:0007669"/>
    <property type="project" value="UniProtKB-KW"/>
</dbReference>
<keyword evidence="11" id="KW-0482">Metalloprotease</keyword>
<dbReference type="CDD" id="cd03875">
    <property type="entry name" value="M28_Fxna_like"/>
    <property type="match status" value="1"/>
</dbReference>
<evidence type="ECO:0000259" key="15">
    <source>
        <dbReference type="Pfam" id="PF04389"/>
    </source>
</evidence>
<reference evidence="17" key="1">
    <citation type="submission" date="2022-04" db="EMBL/GenBank/DDBJ databases">
        <title>Carnegiea gigantea Genome sequencing and assembly v2.</title>
        <authorList>
            <person name="Copetti D."/>
            <person name="Sanderson M.J."/>
            <person name="Burquez A."/>
            <person name="Wojciechowski M.F."/>
        </authorList>
    </citation>
    <scope>NUCLEOTIDE SEQUENCE</scope>
    <source>
        <strain evidence="17">SGP5-SGP5p</strain>
        <tissue evidence="17">Aerial part</tissue>
    </source>
</reference>
<keyword evidence="9" id="KW-0862">Zinc</keyword>
<comment type="cofactor">
    <cofactor evidence="1">
        <name>Zn(2+)</name>
        <dbReference type="ChEBI" id="CHEBI:29105"/>
    </cofactor>
</comment>
<dbReference type="GO" id="GO:0005789">
    <property type="term" value="C:endoplasmic reticulum membrane"/>
    <property type="evidence" value="ECO:0007669"/>
    <property type="project" value="UniProtKB-SubCell"/>
</dbReference>
<dbReference type="PANTHER" id="PTHR12147">
    <property type="entry name" value="METALLOPEPTIDASE M28 FAMILY MEMBER"/>
    <property type="match status" value="1"/>
</dbReference>
<keyword evidence="6" id="KW-0479">Metal-binding</keyword>
<keyword evidence="10 14" id="KW-1133">Transmembrane helix</keyword>
<evidence type="ECO:0000256" key="3">
    <source>
        <dbReference type="ARBA" id="ARBA00010918"/>
    </source>
</evidence>
<organism evidence="17 18">
    <name type="scientific">Carnegiea gigantea</name>
    <dbReference type="NCBI Taxonomy" id="171969"/>
    <lineage>
        <taxon>Eukaryota</taxon>
        <taxon>Viridiplantae</taxon>
        <taxon>Streptophyta</taxon>
        <taxon>Embryophyta</taxon>
        <taxon>Tracheophyta</taxon>
        <taxon>Spermatophyta</taxon>
        <taxon>Magnoliopsida</taxon>
        <taxon>eudicotyledons</taxon>
        <taxon>Gunneridae</taxon>
        <taxon>Pentapetalae</taxon>
        <taxon>Caryophyllales</taxon>
        <taxon>Cactineae</taxon>
        <taxon>Cactaceae</taxon>
        <taxon>Cactoideae</taxon>
        <taxon>Echinocereeae</taxon>
        <taxon>Carnegiea</taxon>
    </lineage>
</organism>
<evidence type="ECO:0000256" key="1">
    <source>
        <dbReference type="ARBA" id="ARBA00001947"/>
    </source>
</evidence>
<feature type="domain" description="Peptidase M28" evidence="15">
    <location>
        <begin position="131"/>
        <end position="320"/>
    </location>
</feature>
<name>A0A9Q1QQH4_9CARY</name>
<evidence type="ECO:0000313" key="17">
    <source>
        <dbReference type="EMBL" id="KAJ8451528.1"/>
    </source>
</evidence>
<dbReference type="InterPro" id="IPR048024">
    <property type="entry name" value="Fxna-like_M28_dom"/>
</dbReference>
<keyword evidence="5 14" id="KW-0812">Transmembrane</keyword>
<dbReference type="SUPFAM" id="SSF53187">
    <property type="entry name" value="Zn-dependent exopeptidases"/>
    <property type="match status" value="1"/>
</dbReference>
<evidence type="ECO:0000256" key="5">
    <source>
        <dbReference type="ARBA" id="ARBA00022692"/>
    </source>
</evidence>
<evidence type="ECO:0000256" key="13">
    <source>
        <dbReference type="ARBA" id="ARBA00023180"/>
    </source>
</evidence>
<comment type="similarity">
    <text evidence="3">Belongs to the peptidase M28 family.</text>
</comment>
<feature type="transmembrane region" description="Helical" evidence="14">
    <location>
        <begin position="411"/>
        <end position="434"/>
    </location>
</feature>
<dbReference type="FunFam" id="3.40.630.10:FF:000008">
    <property type="entry name" value="Endoplasmic reticulum metallopeptidase 1"/>
    <property type="match status" value="1"/>
</dbReference>
<keyword evidence="13" id="KW-0325">Glycoprotein</keyword>
<evidence type="ECO:0000256" key="12">
    <source>
        <dbReference type="ARBA" id="ARBA00023136"/>
    </source>
</evidence>
<keyword evidence="4" id="KW-0645">Protease</keyword>
<evidence type="ECO:0000256" key="9">
    <source>
        <dbReference type="ARBA" id="ARBA00022833"/>
    </source>
</evidence>
<comment type="subcellular location">
    <subcellularLocation>
        <location evidence="2">Endoplasmic reticulum membrane</location>
        <topology evidence="2">Multi-pass membrane protein</topology>
    </subcellularLocation>
</comment>
<feature type="transmembrane region" description="Helical" evidence="14">
    <location>
        <begin position="590"/>
        <end position="617"/>
    </location>
</feature>
<feature type="transmembrane region" description="Helical" evidence="14">
    <location>
        <begin position="446"/>
        <end position="467"/>
    </location>
</feature>
<proteinExistence type="inferred from homology"/>
<feature type="transmembrane region" description="Helical" evidence="14">
    <location>
        <begin position="629"/>
        <end position="649"/>
    </location>
</feature>
<evidence type="ECO:0000256" key="11">
    <source>
        <dbReference type="ARBA" id="ARBA00023049"/>
    </source>
</evidence>
<evidence type="ECO:0000256" key="4">
    <source>
        <dbReference type="ARBA" id="ARBA00022670"/>
    </source>
</evidence>
<feature type="transmembrane region" description="Helical" evidence="14">
    <location>
        <begin position="12"/>
        <end position="35"/>
    </location>
</feature>
<comment type="caution">
    <text evidence="17">The sequence shown here is derived from an EMBL/GenBank/DDBJ whole genome shotgun (WGS) entry which is preliminary data.</text>
</comment>
<dbReference type="Pfam" id="PF04389">
    <property type="entry name" value="Peptidase_M28"/>
    <property type="match status" value="1"/>
</dbReference>
<evidence type="ECO:0000256" key="6">
    <source>
        <dbReference type="ARBA" id="ARBA00022723"/>
    </source>
</evidence>
<keyword evidence="12 14" id="KW-0472">Membrane</keyword>
<dbReference type="Pfam" id="PF22248">
    <property type="entry name" value="ERMP1_C"/>
    <property type="match status" value="1"/>
</dbReference>
<dbReference type="OrthoDB" id="76293at2759"/>
<dbReference type="PANTHER" id="PTHR12147:SF22">
    <property type="entry name" value="ENDOPLASMIC RETICULUM METALLOPEPTIDASE 1"/>
    <property type="match status" value="1"/>
</dbReference>
<evidence type="ECO:0000256" key="7">
    <source>
        <dbReference type="ARBA" id="ARBA00022801"/>
    </source>
</evidence>
<evidence type="ECO:0000256" key="2">
    <source>
        <dbReference type="ARBA" id="ARBA00004477"/>
    </source>
</evidence>
<dbReference type="InterPro" id="IPR053973">
    <property type="entry name" value="ERMP1-like_C"/>
</dbReference>
<evidence type="ECO:0000259" key="16">
    <source>
        <dbReference type="Pfam" id="PF22248"/>
    </source>
</evidence>
<gene>
    <name evidence="17" type="ORF">Cgig2_018162</name>
</gene>
<dbReference type="EMBL" id="JAKOGI010000008">
    <property type="protein sequence ID" value="KAJ8451528.1"/>
    <property type="molecule type" value="Genomic_DNA"/>
</dbReference>